<dbReference type="Proteomes" id="UP000003416">
    <property type="component" value="Unassembled WGS sequence"/>
</dbReference>
<name>F3PVX9_9BACE</name>
<proteinExistence type="predicted"/>
<dbReference type="STRING" id="763034.HMPREF9446_02909"/>
<evidence type="ECO:0000313" key="1">
    <source>
        <dbReference type="EMBL" id="EGF52693.1"/>
    </source>
</evidence>
<dbReference type="AlphaFoldDB" id="F3PVX9"/>
<evidence type="ECO:0000313" key="2">
    <source>
        <dbReference type="Proteomes" id="UP000003416"/>
    </source>
</evidence>
<organism evidence="1 2">
    <name type="scientific">Bacteroides fluxus YIT 12057</name>
    <dbReference type="NCBI Taxonomy" id="763034"/>
    <lineage>
        <taxon>Bacteria</taxon>
        <taxon>Pseudomonadati</taxon>
        <taxon>Bacteroidota</taxon>
        <taxon>Bacteroidia</taxon>
        <taxon>Bacteroidales</taxon>
        <taxon>Bacteroidaceae</taxon>
        <taxon>Bacteroides</taxon>
    </lineage>
</organism>
<gene>
    <name evidence="1" type="ORF">HMPREF9446_02909</name>
</gene>
<reference evidence="1 2" key="1">
    <citation type="submission" date="2011-02" db="EMBL/GenBank/DDBJ databases">
        <authorList>
            <person name="Weinstock G."/>
            <person name="Sodergren E."/>
            <person name="Clifton S."/>
            <person name="Fulton L."/>
            <person name="Fulton B."/>
            <person name="Courtney L."/>
            <person name="Fronick C."/>
            <person name="Harrison M."/>
            <person name="Strong C."/>
            <person name="Farmer C."/>
            <person name="Delahaunty K."/>
            <person name="Markovic C."/>
            <person name="Hall O."/>
            <person name="Minx P."/>
            <person name="Tomlinson C."/>
            <person name="Mitreva M."/>
            <person name="Hou S."/>
            <person name="Chen J."/>
            <person name="Wollam A."/>
            <person name="Pepin K.H."/>
            <person name="Johnson M."/>
            <person name="Bhonagiri V."/>
            <person name="Zhang X."/>
            <person name="Suruliraj S."/>
            <person name="Warren W."/>
            <person name="Chinwalla A."/>
            <person name="Mardis E.R."/>
            <person name="Wilson R.K."/>
        </authorList>
    </citation>
    <scope>NUCLEOTIDE SEQUENCE [LARGE SCALE GENOMIC DNA]</scope>
    <source>
        <strain evidence="1 2">YIT 12057</strain>
    </source>
</reference>
<accession>F3PVX9</accession>
<dbReference type="EMBL" id="AFBN01000089">
    <property type="protein sequence ID" value="EGF52693.1"/>
    <property type="molecule type" value="Genomic_DNA"/>
</dbReference>
<protein>
    <submittedName>
        <fullName evidence="1">Conserved domain protein</fullName>
    </submittedName>
</protein>
<keyword evidence="2" id="KW-1185">Reference proteome</keyword>
<dbReference type="HOGENOM" id="CLU_026852_1_0_10"/>
<dbReference type="eggNOG" id="COG2885">
    <property type="taxonomic scope" value="Bacteria"/>
</dbReference>
<dbReference type="RefSeq" id="WP_009126138.1">
    <property type="nucleotide sequence ID" value="NZ_GL882683.1"/>
</dbReference>
<comment type="caution">
    <text evidence="1">The sequence shown here is derived from an EMBL/GenBank/DDBJ whole genome shotgun (WGS) entry which is preliminary data.</text>
</comment>
<dbReference type="GeneID" id="86050357"/>
<sequence>MKYHILLGGFLLMQAGVLHAKDQIKVSAVGTEVSREGDSVRVSFRLNATGLKKEYVLGITPVLCGKGGVREALPPVRYGSRTAQIQEWRDTGSLSGTFHRGGEEVAYTHALPYKEWMEGASLQLEAVNRGCCDERTLAPLTLAGDMALATPAELFVPEPVQPESAVPVANKLAEENSFLAEWSGSIGGQEDIARYREEATLVVYFPVGSSGILPDYEGNGARLDHLLSVLGKIAASKDSRVAKILVMGSASPDGTKVLNERIAGERGRSLVAYLAGRTELDASFFEVNNDGVSWSGLRKLVMESDMPEKRQIVEIIDTVPVWDVSKNMGRLGMLMKLNHGKPYRYMKEHFFPKLRNAGYIKVFYESQPDPRLVSFNKAVDLLRQKKYAEAERALEGNTYYKADNLRGIIRMEGGHTDEAAALFRKGAEAGDAEAGKNLERALELLQRER</sequence>